<dbReference type="Pfam" id="PF07762">
    <property type="entry name" value="DUF1618"/>
    <property type="match status" value="1"/>
</dbReference>
<name>A0A811PND5_9POAL</name>
<evidence type="ECO:0000313" key="2">
    <source>
        <dbReference type="EMBL" id="CAD6247024.1"/>
    </source>
</evidence>
<evidence type="ECO:0000259" key="1">
    <source>
        <dbReference type="Pfam" id="PF07762"/>
    </source>
</evidence>
<dbReference type="PANTHER" id="PTHR33074">
    <property type="entry name" value="EXPRESSED PROTEIN-RELATED"/>
    <property type="match status" value="1"/>
</dbReference>
<evidence type="ECO:0000313" key="3">
    <source>
        <dbReference type="Proteomes" id="UP000604825"/>
    </source>
</evidence>
<proteinExistence type="predicted"/>
<reference evidence="2" key="1">
    <citation type="submission" date="2020-10" db="EMBL/GenBank/DDBJ databases">
        <authorList>
            <person name="Han B."/>
            <person name="Lu T."/>
            <person name="Zhao Q."/>
            <person name="Huang X."/>
            <person name="Zhao Y."/>
        </authorList>
    </citation>
    <scope>NUCLEOTIDE SEQUENCE</scope>
</reference>
<dbReference type="Proteomes" id="UP000604825">
    <property type="component" value="Unassembled WGS sequence"/>
</dbReference>
<gene>
    <name evidence="2" type="ORF">NCGR_LOCUS31255</name>
</gene>
<protein>
    <recommendedName>
        <fullName evidence="1">DUF1618 domain-containing protein</fullName>
    </recommendedName>
</protein>
<dbReference type="AlphaFoldDB" id="A0A811PND5"/>
<dbReference type="InterPro" id="IPR011676">
    <property type="entry name" value="DUF1618"/>
</dbReference>
<accession>A0A811PND5</accession>
<organism evidence="2 3">
    <name type="scientific">Miscanthus lutarioriparius</name>
    <dbReference type="NCBI Taxonomy" id="422564"/>
    <lineage>
        <taxon>Eukaryota</taxon>
        <taxon>Viridiplantae</taxon>
        <taxon>Streptophyta</taxon>
        <taxon>Embryophyta</taxon>
        <taxon>Tracheophyta</taxon>
        <taxon>Spermatophyta</taxon>
        <taxon>Magnoliopsida</taxon>
        <taxon>Liliopsida</taxon>
        <taxon>Poales</taxon>
        <taxon>Poaceae</taxon>
        <taxon>PACMAD clade</taxon>
        <taxon>Panicoideae</taxon>
        <taxon>Andropogonodae</taxon>
        <taxon>Andropogoneae</taxon>
        <taxon>Saccharinae</taxon>
        <taxon>Miscanthus</taxon>
    </lineage>
</organism>
<sequence length="566" mass="63115">MKRRPSAWTQHDQAVSVHLRVVPSSDQARLGTTSFIIGWNDEETHTMEIQKNTHRTASIAAATAYGDASRSCGCGLECATPMLTRRRDHNVDRPDGHEYLMIYVGRGKDNRAPSSGLLLLGTALRRRRGRGRTRCAMTARAENGSASRFRRTIAIPTNPSTMSRSLVLARPLPMHPDDLADPPPASILLDPRGYIDDRTTATTAEGVTSGGKRFSPDLERSAFGGIPMLLNTEDDLALLRVPICPLGDDGVAGNNDHFVYHAGDSNENKRPPSLDLIPRAPGRVFLDEDAGLLRCRRDRDMYFVAVLCWAYRVGQYKLHLYSSKTETWSTRLMYLASAEGKLLYTNSSKEIIIGGELGSKGWVDLWRGILICDLLKEDSTELRYIPLPTPLVPRTLKGPPLYVRDIVVVEGYIKYFEMCRLHGGPDEGCWKAVTWERKDSWNDWKKDCVIEVSKDYPAAHITNPDDQQQEEAAETKEQLPTLKGFYSGYPALSLHDGGGVYIMDRHNLDDTKVMVAVDRRKQTLKGVADCYSPRPLGYSSVYFGSGISKVLRSRSRTSTRGNAACY</sequence>
<keyword evidence="3" id="KW-1185">Reference proteome</keyword>
<dbReference type="EMBL" id="CAJGYO010000007">
    <property type="protein sequence ID" value="CAD6247024.1"/>
    <property type="molecule type" value="Genomic_DNA"/>
</dbReference>
<dbReference type="OrthoDB" id="672016at2759"/>
<feature type="domain" description="DUF1618" evidence="1">
    <location>
        <begin position="362"/>
        <end position="501"/>
    </location>
</feature>
<comment type="caution">
    <text evidence="2">The sequence shown here is derived from an EMBL/GenBank/DDBJ whole genome shotgun (WGS) entry which is preliminary data.</text>
</comment>
<dbReference type="PANTHER" id="PTHR33074:SF42">
    <property type="entry name" value="DUF1618 DOMAIN-CONTAINING PROTEIN"/>
    <property type="match status" value="1"/>
</dbReference>